<dbReference type="Gene3D" id="1.10.3270.10">
    <property type="entry name" value="HMGR, N-terminal domain"/>
    <property type="match status" value="1"/>
</dbReference>
<dbReference type="GO" id="GO:0006696">
    <property type="term" value="P:ergosterol biosynthetic process"/>
    <property type="evidence" value="ECO:0007669"/>
    <property type="project" value="TreeGrafter"/>
</dbReference>
<dbReference type="GO" id="GO:0005789">
    <property type="term" value="C:endoplasmic reticulum membrane"/>
    <property type="evidence" value="ECO:0007669"/>
    <property type="project" value="TreeGrafter"/>
</dbReference>
<organism evidence="2 3">
    <name type="scientific">Verticillium longisporum</name>
    <name type="common">Verticillium dahliae var. longisporum</name>
    <dbReference type="NCBI Taxonomy" id="100787"/>
    <lineage>
        <taxon>Eukaryota</taxon>
        <taxon>Fungi</taxon>
        <taxon>Dikarya</taxon>
        <taxon>Ascomycota</taxon>
        <taxon>Pezizomycotina</taxon>
        <taxon>Sordariomycetes</taxon>
        <taxon>Hypocreomycetidae</taxon>
        <taxon>Glomerellales</taxon>
        <taxon>Plectosphaerellaceae</taxon>
        <taxon>Verticillium</taxon>
    </lineage>
</organism>
<dbReference type="GO" id="GO:0008299">
    <property type="term" value="P:isoprenoid biosynthetic process"/>
    <property type="evidence" value="ECO:0007669"/>
    <property type="project" value="TreeGrafter"/>
</dbReference>
<dbReference type="FunFam" id="1.10.3270.10:FF:000001">
    <property type="entry name" value="3-hydroxy-3-methylglutaryl coenzyme A reductase"/>
    <property type="match status" value="1"/>
</dbReference>
<dbReference type="GO" id="GO:0005778">
    <property type="term" value="C:peroxisomal membrane"/>
    <property type="evidence" value="ECO:0007669"/>
    <property type="project" value="TreeGrafter"/>
</dbReference>
<proteinExistence type="predicted"/>
<dbReference type="EMBL" id="CVQI01005413">
    <property type="protein sequence ID" value="CRK14811.1"/>
    <property type="molecule type" value="Genomic_DNA"/>
</dbReference>
<evidence type="ECO:0000313" key="3">
    <source>
        <dbReference type="Proteomes" id="UP000045706"/>
    </source>
</evidence>
<gene>
    <name evidence="2" type="ORF">BN1723_017405</name>
</gene>
<dbReference type="AlphaFoldDB" id="A0A0G4KYP7"/>
<name>A0A0G4KYP7_VERLO</name>
<dbReference type="GO" id="GO:0015936">
    <property type="term" value="P:coenzyme A metabolic process"/>
    <property type="evidence" value="ECO:0007669"/>
    <property type="project" value="InterPro"/>
</dbReference>
<reference evidence="3" key="1">
    <citation type="submission" date="2015-05" db="EMBL/GenBank/DDBJ databases">
        <authorList>
            <person name="Fogelqvist Johan"/>
        </authorList>
    </citation>
    <scope>NUCLEOTIDE SEQUENCE [LARGE SCALE GENOMIC DNA]</scope>
</reference>
<dbReference type="InterPro" id="IPR009029">
    <property type="entry name" value="HMG_CoA_Rdtase_sub-bd_dom_sf"/>
</dbReference>
<dbReference type="Pfam" id="PF00368">
    <property type="entry name" value="HMG-CoA_red"/>
    <property type="match status" value="1"/>
</dbReference>
<dbReference type="Proteomes" id="UP000045706">
    <property type="component" value="Unassembled WGS sequence"/>
</dbReference>
<keyword evidence="1" id="KW-0443">Lipid metabolism</keyword>
<dbReference type="GO" id="GO:0004420">
    <property type="term" value="F:hydroxymethylglutaryl-CoA reductase (NADPH) activity"/>
    <property type="evidence" value="ECO:0007669"/>
    <property type="project" value="InterPro"/>
</dbReference>
<protein>
    <submittedName>
        <fullName evidence="2">Uncharacterized protein</fullName>
    </submittedName>
</protein>
<sequence length="169" mass="18964">MLAEKRAPEMTDDEIVAMSMRGKIPGYALERTLKDFTRAVKIRRSIISQTKATSDITNVLERSKLPYEHYNWERVFGACCENVIGYMPLPVGVAGPLVIDGDPILSKWMWVALIMSVALNGYLFNVARWGIKDPNVSDHPIDRKELARAEKFNETGSATLPLGEYLPPP</sequence>
<evidence type="ECO:0000313" key="2">
    <source>
        <dbReference type="EMBL" id="CRK14811.1"/>
    </source>
</evidence>
<dbReference type="InterPro" id="IPR023282">
    <property type="entry name" value="HMG_CoA_Rdtase_N"/>
</dbReference>
<dbReference type="PANTHER" id="PTHR10572:SF24">
    <property type="entry name" value="3-HYDROXY-3-METHYLGLUTARYL-COENZYME A REDUCTASE"/>
    <property type="match status" value="1"/>
</dbReference>
<dbReference type="PANTHER" id="PTHR10572">
    <property type="entry name" value="3-HYDROXY-3-METHYLGLUTARYL-COENZYME A REDUCTASE"/>
    <property type="match status" value="1"/>
</dbReference>
<dbReference type="InterPro" id="IPR002202">
    <property type="entry name" value="HMG_CoA_Rdtase"/>
</dbReference>
<accession>A0A0G4KYP7</accession>
<evidence type="ECO:0000256" key="1">
    <source>
        <dbReference type="ARBA" id="ARBA00023098"/>
    </source>
</evidence>
<dbReference type="SUPFAM" id="SSF56542">
    <property type="entry name" value="Substrate-binding domain of HMG-CoA reductase"/>
    <property type="match status" value="1"/>
</dbReference>
<feature type="non-terminal residue" evidence="2">
    <location>
        <position position="169"/>
    </location>
</feature>
<dbReference type="PROSITE" id="PS50065">
    <property type="entry name" value="HMG_COA_REDUCTASE_4"/>
    <property type="match status" value="1"/>
</dbReference>